<reference evidence="2" key="1">
    <citation type="journal article" date="2017" name="Nat. Ecol. Evol.">
        <title>Genome expansion and lineage-specific genetic innovations in the forest pathogenic fungi Armillaria.</title>
        <authorList>
            <person name="Sipos G."/>
            <person name="Prasanna A.N."/>
            <person name="Walter M.C."/>
            <person name="O'Connor E."/>
            <person name="Balint B."/>
            <person name="Krizsan K."/>
            <person name="Kiss B."/>
            <person name="Hess J."/>
            <person name="Varga T."/>
            <person name="Slot J."/>
            <person name="Riley R."/>
            <person name="Boka B."/>
            <person name="Rigling D."/>
            <person name="Barry K."/>
            <person name="Lee J."/>
            <person name="Mihaltcheva S."/>
            <person name="LaButti K."/>
            <person name="Lipzen A."/>
            <person name="Waldron R."/>
            <person name="Moloney N.M."/>
            <person name="Sperisen C."/>
            <person name="Kredics L."/>
            <person name="Vagvoelgyi C."/>
            <person name="Patrignani A."/>
            <person name="Fitzpatrick D."/>
            <person name="Nagy I."/>
            <person name="Doyle S."/>
            <person name="Anderson J.B."/>
            <person name="Grigoriev I.V."/>
            <person name="Gueldener U."/>
            <person name="Muensterkoetter M."/>
            <person name="Nagy L.G."/>
        </authorList>
    </citation>
    <scope>NUCLEOTIDE SEQUENCE [LARGE SCALE GENOMIC DNA]</scope>
    <source>
        <strain evidence="2">C18/9</strain>
    </source>
</reference>
<evidence type="ECO:0000313" key="1">
    <source>
        <dbReference type="EMBL" id="SJL02513.1"/>
    </source>
</evidence>
<accession>A0A284R1B8</accession>
<proteinExistence type="predicted"/>
<organism evidence="1 2">
    <name type="scientific">Armillaria ostoyae</name>
    <name type="common">Armillaria root rot fungus</name>
    <dbReference type="NCBI Taxonomy" id="47428"/>
    <lineage>
        <taxon>Eukaryota</taxon>
        <taxon>Fungi</taxon>
        <taxon>Dikarya</taxon>
        <taxon>Basidiomycota</taxon>
        <taxon>Agaricomycotina</taxon>
        <taxon>Agaricomycetes</taxon>
        <taxon>Agaricomycetidae</taxon>
        <taxon>Agaricales</taxon>
        <taxon>Marasmiineae</taxon>
        <taxon>Physalacriaceae</taxon>
        <taxon>Armillaria</taxon>
    </lineage>
</organism>
<name>A0A284R1B8_ARMOS</name>
<keyword evidence="2" id="KW-1185">Reference proteome</keyword>
<sequence>MSSFMELNVLFLNTANRDFDTRRLPGIPRVDLAVNANMCIDDLRFRVAELVRKAFKFKVDPQTLKFYKVYMYIRFNSQAKVIQLKNKVFAEDVFASTEEPKDTDMVRLVSVSLLRKVFDINDVGEDAVDLVVRGTEREEGVKNPDC</sequence>
<dbReference type="AlphaFoldDB" id="A0A284R1B8"/>
<gene>
    <name evidence="1" type="ORF">ARMOST_05844</name>
</gene>
<dbReference type="Proteomes" id="UP000219338">
    <property type="component" value="Unassembled WGS sequence"/>
</dbReference>
<evidence type="ECO:0000313" key="2">
    <source>
        <dbReference type="Proteomes" id="UP000219338"/>
    </source>
</evidence>
<protein>
    <submittedName>
        <fullName evidence="1">Uncharacterized protein</fullName>
    </submittedName>
</protein>
<dbReference type="EMBL" id="FUEG01000003">
    <property type="protein sequence ID" value="SJL02513.1"/>
    <property type="molecule type" value="Genomic_DNA"/>
</dbReference>